<comment type="caution">
    <text evidence="9">The sequence shown here is derived from an EMBL/GenBank/DDBJ whole genome shotgun (WGS) entry which is preliminary data.</text>
</comment>
<feature type="transmembrane region" description="Helical" evidence="7">
    <location>
        <begin position="44"/>
        <end position="62"/>
    </location>
</feature>
<feature type="transmembrane region" description="Helical" evidence="7">
    <location>
        <begin position="82"/>
        <end position="102"/>
    </location>
</feature>
<gene>
    <name evidence="9" type="primary">AAP1_5</name>
    <name evidence="9" type="ORF">CK203_110292</name>
</gene>
<evidence type="ECO:0000313" key="10">
    <source>
        <dbReference type="Proteomes" id="UP000288805"/>
    </source>
</evidence>
<sequence length="209" mass="23953">MWRMFRAFGDMLICCSYSAVLIEIQDMLKSSKSEIKVMKKANMMTASIMTFFYLLCACFGYAAFGNNAHGNMLTGFGFFEPFWLIDLANIFIAMRLLGAYQIKNHFQKLFQPNAFVFFSKMPLHWMLTWRTMFVVIANLLALALPFFNEVLAFRGAISYWPLTVYFPHVAPLKGLVKLFISSNPSDEDAQTLVLVNLKAIAWSVHVHLN</sequence>
<keyword evidence="6 7" id="KW-0472">Membrane</keyword>
<organism evidence="9 10">
    <name type="scientific">Vitis vinifera</name>
    <name type="common">Grape</name>
    <dbReference type="NCBI Taxonomy" id="29760"/>
    <lineage>
        <taxon>Eukaryota</taxon>
        <taxon>Viridiplantae</taxon>
        <taxon>Streptophyta</taxon>
        <taxon>Embryophyta</taxon>
        <taxon>Tracheophyta</taxon>
        <taxon>Spermatophyta</taxon>
        <taxon>Magnoliopsida</taxon>
        <taxon>eudicotyledons</taxon>
        <taxon>Gunneridae</taxon>
        <taxon>Pentapetalae</taxon>
        <taxon>rosids</taxon>
        <taxon>Vitales</taxon>
        <taxon>Vitaceae</taxon>
        <taxon>Viteae</taxon>
        <taxon>Vitis</taxon>
    </lineage>
</organism>
<dbReference type="EMBL" id="QGNW01002337">
    <property type="protein sequence ID" value="RVW20797.1"/>
    <property type="molecule type" value="Genomic_DNA"/>
</dbReference>
<feature type="transmembrane region" description="Helical" evidence="7">
    <location>
        <begin position="123"/>
        <end position="147"/>
    </location>
</feature>
<protein>
    <submittedName>
        <fullName evidence="9">Amino acid permease 1</fullName>
    </submittedName>
</protein>
<evidence type="ECO:0000256" key="7">
    <source>
        <dbReference type="SAM" id="Phobius"/>
    </source>
</evidence>
<evidence type="ECO:0000256" key="5">
    <source>
        <dbReference type="ARBA" id="ARBA00022989"/>
    </source>
</evidence>
<dbReference type="Pfam" id="PF01490">
    <property type="entry name" value="Aa_trans"/>
    <property type="match status" value="1"/>
</dbReference>
<keyword evidence="3 7" id="KW-0812">Transmembrane</keyword>
<evidence type="ECO:0000256" key="1">
    <source>
        <dbReference type="ARBA" id="ARBA00004370"/>
    </source>
</evidence>
<dbReference type="GO" id="GO:0016020">
    <property type="term" value="C:membrane"/>
    <property type="evidence" value="ECO:0007669"/>
    <property type="project" value="UniProtKB-SubCell"/>
</dbReference>
<reference evidence="9 10" key="1">
    <citation type="journal article" date="2018" name="PLoS Genet.">
        <title>Population sequencing reveals clonal diversity and ancestral inbreeding in the grapevine cultivar Chardonnay.</title>
        <authorList>
            <person name="Roach M.J."/>
            <person name="Johnson D.L."/>
            <person name="Bohlmann J."/>
            <person name="van Vuuren H.J."/>
            <person name="Jones S.J."/>
            <person name="Pretorius I.S."/>
            <person name="Schmidt S.A."/>
            <person name="Borneman A.R."/>
        </authorList>
    </citation>
    <scope>NUCLEOTIDE SEQUENCE [LARGE SCALE GENOMIC DNA]</scope>
    <source>
        <strain evidence="10">cv. Chardonnay</strain>
        <tissue evidence="9">Leaf</tissue>
    </source>
</reference>
<comment type="subcellular location">
    <subcellularLocation>
        <location evidence="1">Membrane</location>
    </subcellularLocation>
</comment>
<dbReference type="InterPro" id="IPR013057">
    <property type="entry name" value="AA_transpt_TM"/>
</dbReference>
<feature type="domain" description="Amino acid transporter transmembrane" evidence="8">
    <location>
        <begin position="2"/>
        <end position="175"/>
    </location>
</feature>
<dbReference type="AlphaFoldDB" id="A0A438CC47"/>
<keyword evidence="4" id="KW-0029">Amino-acid transport</keyword>
<evidence type="ECO:0000256" key="4">
    <source>
        <dbReference type="ARBA" id="ARBA00022970"/>
    </source>
</evidence>
<dbReference type="Proteomes" id="UP000288805">
    <property type="component" value="Unassembled WGS sequence"/>
</dbReference>
<name>A0A438CC47_VITVI</name>
<dbReference type="GO" id="GO:0006865">
    <property type="term" value="P:amino acid transport"/>
    <property type="evidence" value="ECO:0007669"/>
    <property type="project" value="UniProtKB-KW"/>
</dbReference>
<proteinExistence type="predicted"/>
<evidence type="ECO:0000256" key="2">
    <source>
        <dbReference type="ARBA" id="ARBA00022448"/>
    </source>
</evidence>
<evidence type="ECO:0000256" key="6">
    <source>
        <dbReference type="ARBA" id="ARBA00023136"/>
    </source>
</evidence>
<evidence type="ECO:0000313" key="9">
    <source>
        <dbReference type="EMBL" id="RVW20797.1"/>
    </source>
</evidence>
<dbReference type="PANTHER" id="PTHR48017">
    <property type="entry name" value="OS05G0424000 PROTEIN-RELATED"/>
    <property type="match status" value="1"/>
</dbReference>
<evidence type="ECO:0000256" key="3">
    <source>
        <dbReference type="ARBA" id="ARBA00022692"/>
    </source>
</evidence>
<keyword evidence="2" id="KW-0813">Transport</keyword>
<evidence type="ECO:0000259" key="8">
    <source>
        <dbReference type="Pfam" id="PF01490"/>
    </source>
</evidence>
<keyword evidence="5 7" id="KW-1133">Transmembrane helix</keyword>
<accession>A0A438CC47</accession>